<accession>A0ACB8A9U3</accession>
<evidence type="ECO:0000313" key="1">
    <source>
        <dbReference type="EMBL" id="KAH7910055.1"/>
    </source>
</evidence>
<reference evidence="1" key="1">
    <citation type="journal article" date="2021" name="New Phytol.">
        <title>Evolutionary innovations through gain and loss of genes in the ectomycorrhizal Boletales.</title>
        <authorList>
            <person name="Wu G."/>
            <person name="Miyauchi S."/>
            <person name="Morin E."/>
            <person name="Kuo A."/>
            <person name="Drula E."/>
            <person name="Varga T."/>
            <person name="Kohler A."/>
            <person name="Feng B."/>
            <person name="Cao Y."/>
            <person name="Lipzen A."/>
            <person name="Daum C."/>
            <person name="Hundley H."/>
            <person name="Pangilinan J."/>
            <person name="Johnson J."/>
            <person name="Barry K."/>
            <person name="LaButti K."/>
            <person name="Ng V."/>
            <person name="Ahrendt S."/>
            <person name="Min B."/>
            <person name="Choi I.G."/>
            <person name="Park H."/>
            <person name="Plett J.M."/>
            <person name="Magnuson J."/>
            <person name="Spatafora J.W."/>
            <person name="Nagy L.G."/>
            <person name="Henrissat B."/>
            <person name="Grigoriev I.V."/>
            <person name="Yang Z.L."/>
            <person name="Xu J."/>
            <person name="Martin F.M."/>
        </authorList>
    </citation>
    <scope>NUCLEOTIDE SEQUENCE</scope>
    <source>
        <strain evidence="1">ATCC 28755</strain>
    </source>
</reference>
<comment type="caution">
    <text evidence="1">The sequence shown here is derived from an EMBL/GenBank/DDBJ whole genome shotgun (WGS) entry which is preliminary data.</text>
</comment>
<keyword evidence="2" id="KW-1185">Reference proteome</keyword>
<evidence type="ECO:0000313" key="2">
    <source>
        <dbReference type="Proteomes" id="UP000790377"/>
    </source>
</evidence>
<proteinExistence type="predicted"/>
<dbReference type="Proteomes" id="UP000790377">
    <property type="component" value="Unassembled WGS sequence"/>
</dbReference>
<dbReference type="EMBL" id="MU267729">
    <property type="protein sequence ID" value="KAH7910055.1"/>
    <property type="molecule type" value="Genomic_DNA"/>
</dbReference>
<organism evidence="1 2">
    <name type="scientific">Hygrophoropsis aurantiaca</name>
    <dbReference type="NCBI Taxonomy" id="72124"/>
    <lineage>
        <taxon>Eukaryota</taxon>
        <taxon>Fungi</taxon>
        <taxon>Dikarya</taxon>
        <taxon>Basidiomycota</taxon>
        <taxon>Agaricomycotina</taxon>
        <taxon>Agaricomycetes</taxon>
        <taxon>Agaricomycetidae</taxon>
        <taxon>Boletales</taxon>
        <taxon>Coniophorineae</taxon>
        <taxon>Hygrophoropsidaceae</taxon>
        <taxon>Hygrophoropsis</taxon>
    </lineage>
</organism>
<sequence>MDDGGYTVYRYKKYYFGTYRSPLPNPDPEELGERVLEEARSGLRACKQRLEDKILRIDELMKSEEDAEEILPSPDFISATAWDAGIDTEWTHIIDLDRDIFQINNAPFFSLNNLPPPQLALVNLIGEDSYGNLACLDEKYRFRTIQPPLLEDTALRPYHQLLHGGNNAVSYVEMLELSEHLARGEEVRLHLLQTIVGYSMTLRNAPTAILEFGLAANRDEISDEAWNFAISIANIAFAPPIFYSLRSDWLPYRSPSPCSKRQDFCWVRSDTLIHITPHLGNDQHMQAAISRVVEEALRRDKAGTIYGVLFSFFHCIIVKIDKDASASFIHTPPLEFIPSWFAKEPSTPGMTALTRLGYRLDSELYLKPLPFHGKMERAKVADETMDHPEDPDPYAKVRNDCGYQDHIPPSRRIPAEIWLHIAAFLPSVDSVLRFGLVAKALQKVALTILRNPHIDNWRLLKVENCTESPQLATAKFAVVREDHHKIVHIGRVSFHTWQDVHYIRIFPQAFKREFWGSYCDIGFIIQSGD</sequence>
<gene>
    <name evidence="1" type="ORF">BJ138DRAFT_1153791</name>
</gene>
<name>A0ACB8A9U3_9AGAM</name>
<protein>
    <submittedName>
        <fullName evidence="1">Uncharacterized protein</fullName>
    </submittedName>
</protein>